<reference evidence="2" key="1">
    <citation type="submission" date="2021-02" db="EMBL/GenBank/DDBJ databases">
        <authorList>
            <person name="Dougan E. K."/>
            <person name="Rhodes N."/>
            <person name="Thang M."/>
            <person name="Chan C."/>
        </authorList>
    </citation>
    <scope>NUCLEOTIDE SEQUENCE</scope>
</reference>
<gene>
    <name evidence="2" type="ORF">SPIL2461_LOCUS9238</name>
</gene>
<protein>
    <submittedName>
        <fullName evidence="2">Uncharacterized protein</fullName>
    </submittedName>
</protein>
<dbReference type="OrthoDB" id="434097at2759"/>
<feature type="signal peptide" evidence="1">
    <location>
        <begin position="1"/>
        <end position="27"/>
    </location>
</feature>
<proteinExistence type="predicted"/>
<organism evidence="2 3">
    <name type="scientific">Symbiodinium pilosum</name>
    <name type="common">Dinoflagellate</name>
    <dbReference type="NCBI Taxonomy" id="2952"/>
    <lineage>
        <taxon>Eukaryota</taxon>
        <taxon>Sar</taxon>
        <taxon>Alveolata</taxon>
        <taxon>Dinophyceae</taxon>
        <taxon>Suessiales</taxon>
        <taxon>Symbiodiniaceae</taxon>
        <taxon>Symbiodinium</taxon>
    </lineage>
</organism>
<dbReference type="Proteomes" id="UP000649617">
    <property type="component" value="Unassembled WGS sequence"/>
</dbReference>
<evidence type="ECO:0000256" key="1">
    <source>
        <dbReference type="SAM" id="SignalP"/>
    </source>
</evidence>
<keyword evidence="1" id="KW-0732">Signal</keyword>
<keyword evidence="3" id="KW-1185">Reference proteome</keyword>
<evidence type="ECO:0000313" key="3">
    <source>
        <dbReference type="Proteomes" id="UP000649617"/>
    </source>
</evidence>
<sequence length="347" mass="37102">MASHASRRCSLACVMVIAITALWTSPAFCPGRHVSTSATQGLAPVWGFEPSGLSRRPGTDLSRSVGPLGLRASNDDKGFADLHRILRVQAVGSGRGSFILEMGGIKVLVNPNLEGSSIQPENAHEEFDYVFLSSEEPEFFHRPTVNKMKLTKVKFVTSQKAGQELTKMMVRNLAVLQNGPGGQCYLQGKDKAAAALGILSAPGSGQFPWEKQEQGFIFVNLETGAAVAYEAFGQFLSKGASSNKPDIPEEAYQVDFLITPNLGEAAAVCAGLAQKGAKLRGVLRLPGEGPIQEEDSNPLAALDKAMGGIEDDPEEFRSFLKEKGSPLSDIKLLMAEANGEPVDLKLD</sequence>
<feature type="chain" id="PRO_5032808314" evidence="1">
    <location>
        <begin position="28"/>
        <end position="347"/>
    </location>
</feature>
<accession>A0A812QAK3</accession>
<dbReference type="AlphaFoldDB" id="A0A812QAK3"/>
<comment type="caution">
    <text evidence="2">The sequence shown here is derived from an EMBL/GenBank/DDBJ whole genome shotgun (WGS) entry which is preliminary data.</text>
</comment>
<name>A0A812QAK3_SYMPI</name>
<evidence type="ECO:0000313" key="2">
    <source>
        <dbReference type="EMBL" id="CAE7379434.1"/>
    </source>
</evidence>
<dbReference type="EMBL" id="CAJNIZ010015936">
    <property type="protein sequence ID" value="CAE7379434.1"/>
    <property type="molecule type" value="Genomic_DNA"/>
</dbReference>